<protein>
    <submittedName>
        <fullName evidence="3">Uncharacterized protein</fullName>
    </submittedName>
</protein>
<comment type="caution">
    <text evidence="3">The sequence shown here is derived from an EMBL/GenBank/DDBJ whole genome shotgun (WGS) entry which is preliminary data.</text>
</comment>
<evidence type="ECO:0000256" key="2">
    <source>
        <dbReference type="SAM" id="MobiDB-lite"/>
    </source>
</evidence>
<evidence type="ECO:0000256" key="1">
    <source>
        <dbReference type="SAM" id="Coils"/>
    </source>
</evidence>
<organism evidence="3 4">
    <name type="scientific">Halobacillus salinus</name>
    <dbReference type="NCBI Taxonomy" id="192814"/>
    <lineage>
        <taxon>Bacteria</taxon>
        <taxon>Bacillati</taxon>
        <taxon>Bacillota</taxon>
        <taxon>Bacilli</taxon>
        <taxon>Bacillales</taxon>
        <taxon>Bacillaceae</taxon>
        <taxon>Halobacillus</taxon>
    </lineage>
</organism>
<gene>
    <name evidence="3" type="ORF">E4663_15235</name>
</gene>
<sequence length="133" mass="15535">MGFLNLFKSKLKEKEEIEELQRQLAMIHTELEKLQKRESPRPAETMYIVEKLNVERLRVDKFELHNNFGALGIKELKGKLNIGANYGYDIPDDVGELLERKDKEIEDAKNMKRRVKKEAGTSPKLNLNPKRDL</sequence>
<keyword evidence="4" id="KW-1185">Reference proteome</keyword>
<feature type="coiled-coil region" evidence="1">
    <location>
        <begin position="10"/>
        <end position="37"/>
    </location>
</feature>
<dbReference type="Proteomes" id="UP000297982">
    <property type="component" value="Unassembled WGS sequence"/>
</dbReference>
<feature type="region of interest" description="Disordered" evidence="2">
    <location>
        <begin position="108"/>
        <end position="133"/>
    </location>
</feature>
<dbReference type="EMBL" id="SRJC01000004">
    <property type="protein sequence ID" value="TGB01982.1"/>
    <property type="molecule type" value="Genomic_DNA"/>
</dbReference>
<keyword evidence="1" id="KW-0175">Coiled coil</keyword>
<evidence type="ECO:0000313" key="3">
    <source>
        <dbReference type="EMBL" id="TGB01982.1"/>
    </source>
</evidence>
<dbReference type="RefSeq" id="WP_135328259.1">
    <property type="nucleotide sequence ID" value="NZ_SRJC01000004.1"/>
</dbReference>
<accession>A0A4Z0GXI6</accession>
<proteinExistence type="predicted"/>
<evidence type="ECO:0000313" key="4">
    <source>
        <dbReference type="Proteomes" id="UP000297982"/>
    </source>
</evidence>
<dbReference type="AlphaFoldDB" id="A0A4Z0GXI6"/>
<reference evidence="3 4" key="1">
    <citation type="journal article" date="2003" name="Int. J. Syst. Evol. Microbiol.">
        <title>Halobacillus salinus sp. nov., isolated from a salt lake on the coast of the East Sea in Korea.</title>
        <authorList>
            <person name="Yoon J.H."/>
            <person name="Kang K.H."/>
            <person name="Park Y.H."/>
        </authorList>
    </citation>
    <scope>NUCLEOTIDE SEQUENCE [LARGE SCALE GENOMIC DNA]</scope>
    <source>
        <strain evidence="3 4">HSL-3</strain>
    </source>
</reference>
<name>A0A4Z0GXI6_9BACI</name>